<dbReference type="SUPFAM" id="SSF75304">
    <property type="entry name" value="Amidase signature (AS) enzymes"/>
    <property type="match status" value="1"/>
</dbReference>
<dbReference type="InterPro" id="IPR036928">
    <property type="entry name" value="AS_sf"/>
</dbReference>
<dbReference type="PANTHER" id="PTHR11895">
    <property type="entry name" value="TRANSAMIDASE"/>
    <property type="match status" value="1"/>
</dbReference>
<dbReference type="Pfam" id="PF01425">
    <property type="entry name" value="Amidase"/>
    <property type="match status" value="1"/>
</dbReference>
<dbReference type="GO" id="GO:0050567">
    <property type="term" value="F:glutaminyl-tRNA synthase (glutamine-hydrolyzing) activity"/>
    <property type="evidence" value="ECO:0007669"/>
    <property type="project" value="UniProtKB-EC"/>
</dbReference>
<organism evidence="2 3">
    <name type="scientific">Mycoplasmoides fastidiosum</name>
    <dbReference type="NCBI Taxonomy" id="92758"/>
    <lineage>
        <taxon>Bacteria</taxon>
        <taxon>Bacillati</taxon>
        <taxon>Mycoplasmatota</taxon>
        <taxon>Mycoplasmoidales</taxon>
        <taxon>Mycoplasmoidaceae</taxon>
        <taxon>Mycoplasmoides</taxon>
    </lineage>
</organism>
<dbReference type="PROSITE" id="PS00571">
    <property type="entry name" value="AMIDASES"/>
    <property type="match status" value="1"/>
</dbReference>
<dbReference type="Gene3D" id="3.90.1300.10">
    <property type="entry name" value="Amidase signature (AS) domain"/>
    <property type="match status" value="1"/>
</dbReference>
<keyword evidence="3" id="KW-1185">Reference proteome</keyword>
<proteinExistence type="predicted"/>
<evidence type="ECO:0000313" key="3">
    <source>
        <dbReference type="Proteomes" id="UP001240643"/>
    </source>
</evidence>
<gene>
    <name evidence="2" type="ORF">J2Z62_000511</name>
</gene>
<dbReference type="InterPro" id="IPR000120">
    <property type="entry name" value="Amidase"/>
</dbReference>
<dbReference type="GO" id="GO:0050566">
    <property type="term" value="F:asparaginyl-tRNA synthase (glutamine-hydrolyzing) activity"/>
    <property type="evidence" value="ECO:0007669"/>
    <property type="project" value="UniProtKB-EC"/>
</dbReference>
<dbReference type="InterPro" id="IPR020556">
    <property type="entry name" value="Amidase_CS"/>
</dbReference>
<dbReference type="Proteomes" id="UP001240643">
    <property type="component" value="Unassembled WGS sequence"/>
</dbReference>
<dbReference type="EC" id="6.3.5.6" evidence="2"/>
<dbReference type="EMBL" id="JAUSWO010000001">
    <property type="protein sequence ID" value="MDQ0514073.1"/>
    <property type="molecule type" value="Genomic_DNA"/>
</dbReference>
<accession>A0ABU0LZE2</accession>
<dbReference type="EC" id="6.3.5.7" evidence="2"/>
<feature type="domain" description="Amidase" evidence="1">
    <location>
        <begin position="22"/>
        <end position="467"/>
    </location>
</feature>
<sequence>MNSKILQYHQDLKTGKISLTTTLTQIKTALANHAHANAIINDCYASAQIAIDQFQPSSSLLNGVFFSLKDNIVTTDQVTTGGSLFLKNYTSPFEATVAQKLKAAGAINVAKANLDEFGLGGSGTFSAYGPVHLYNHPEYLMGGSSSGSAYLVAAGIVPFSIGTDTGDSVRKPASFGGIVGFKPSYGLISRFGVYPFCPSLDTVGILSQTVIDAAIVLDVIAGQDQHDTTTWTDSCTNYLITTQQPITKKIRIGILKNMFDYEEQPNSAQTHFDTTKTEFLKLVQELESRSEIEIVWTSFDDQILKVISSLYLIIAYAEAASCYANLTGSTFGLGLAKNNFFTAITDNRSCFGQEFKKRMAIGAYALSAKNYFSTYLQSKKVREIISDLLEEKWNECDAILSLGAFGTSYKIAELNAGINPPKNMIDSILQIANFEGLPSITIPWIKIKGLSVGLNLFTKEKQDGQLLNLAYWISEWISIKEVE</sequence>
<comment type="caution">
    <text evidence="2">The sequence shown here is derived from an EMBL/GenBank/DDBJ whole genome shotgun (WGS) entry which is preliminary data.</text>
</comment>
<reference evidence="2" key="1">
    <citation type="submission" date="2023-07" db="EMBL/GenBank/DDBJ databases">
        <title>Genomic Encyclopedia of Type Strains, Phase IV (KMG-IV): sequencing the most valuable type-strain genomes for metagenomic binning, comparative biology and taxonomic classification.</title>
        <authorList>
            <person name="Goeker M."/>
        </authorList>
    </citation>
    <scope>NUCLEOTIDE SEQUENCE [LARGE SCALE GENOMIC DNA]</scope>
    <source>
        <strain evidence="2">DSM 21204</strain>
    </source>
</reference>
<evidence type="ECO:0000313" key="2">
    <source>
        <dbReference type="EMBL" id="MDQ0514073.1"/>
    </source>
</evidence>
<keyword evidence="2" id="KW-0436">Ligase</keyword>
<dbReference type="InterPro" id="IPR023631">
    <property type="entry name" value="Amidase_dom"/>
</dbReference>
<protein>
    <submittedName>
        <fullName evidence="2">Aspartyl-tRNA(Asn)/glutamyl-tRNA(Gln) amidotransferase subunit A</fullName>
        <ecNumber evidence="2">6.3.5.6</ecNumber>
        <ecNumber evidence="2">6.3.5.7</ecNumber>
    </submittedName>
</protein>
<name>A0ABU0LZE2_9BACT</name>
<dbReference type="RefSeq" id="WP_256547236.1">
    <property type="nucleotide sequence ID" value="NZ_CP101809.1"/>
</dbReference>
<evidence type="ECO:0000259" key="1">
    <source>
        <dbReference type="Pfam" id="PF01425"/>
    </source>
</evidence>
<dbReference type="PANTHER" id="PTHR11895:SF151">
    <property type="entry name" value="GLUTAMYL-TRNA(GLN) AMIDOTRANSFERASE SUBUNIT A"/>
    <property type="match status" value="1"/>
</dbReference>